<evidence type="ECO:0000256" key="1">
    <source>
        <dbReference type="SAM" id="MobiDB-lite"/>
    </source>
</evidence>
<sequence length="329" mass="35547">MAELFDFELLDSAEDFVILGPDPMEQEVAAAETAQIAADQDEMAILADYVIPAEDPCGLGAGLGGYGERHHLSLLADPPWTGKSYFGSSPYGILRGGCGRIDGASCPDTEPRPDASSSSVPASGALSLLGKQLPPVPSSTLRTSLDTEVPVEQRLQDPVTYSFAEDGNILLTNVMAGLPCLPKKLAQPLRSIQVGEIVELCLKFDVSKLTPPAFARIVEGTLRIHCLGLEELIRMGFNQIPWDEAAVRALLNKLRDTEATHTLRWFSKRFGLLDVASLGRLQEKRKALQDQLTPTVSKPQRKAMVPLKEVIWALECGAAGIPPPHCSEP</sequence>
<gene>
    <name evidence="2" type="ORF">CCMP2556_LOCUS42285</name>
</gene>
<dbReference type="EMBL" id="CAXAMN010024539">
    <property type="protein sequence ID" value="CAK9087465.1"/>
    <property type="molecule type" value="Genomic_DNA"/>
</dbReference>
<keyword evidence="3" id="KW-1185">Reference proteome</keyword>
<reference evidence="2 3" key="1">
    <citation type="submission" date="2024-02" db="EMBL/GenBank/DDBJ databases">
        <authorList>
            <person name="Chen Y."/>
            <person name="Shah S."/>
            <person name="Dougan E. K."/>
            <person name="Thang M."/>
            <person name="Chan C."/>
        </authorList>
    </citation>
    <scope>NUCLEOTIDE SEQUENCE [LARGE SCALE GENOMIC DNA]</scope>
</reference>
<evidence type="ECO:0000313" key="3">
    <source>
        <dbReference type="Proteomes" id="UP001642484"/>
    </source>
</evidence>
<dbReference type="Proteomes" id="UP001642484">
    <property type="component" value="Unassembled WGS sequence"/>
</dbReference>
<proteinExistence type="predicted"/>
<name>A0ABP0QGT6_9DINO</name>
<protein>
    <submittedName>
        <fullName evidence="2">Uncharacterized protein</fullName>
    </submittedName>
</protein>
<feature type="region of interest" description="Disordered" evidence="1">
    <location>
        <begin position="102"/>
        <end position="122"/>
    </location>
</feature>
<organism evidence="2 3">
    <name type="scientific">Durusdinium trenchii</name>
    <dbReference type="NCBI Taxonomy" id="1381693"/>
    <lineage>
        <taxon>Eukaryota</taxon>
        <taxon>Sar</taxon>
        <taxon>Alveolata</taxon>
        <taxon>Dinophyceae</taxon>
        <taxon>Suessiales</taxon>
        <taxon>Symbiodiniaceae</taxon>
        <taxon>Durusdinium</taxon>
    </lineage>
</organism>
<accession>A0ABP0QGT6</accession>
<comment type="caution">
    <text evidence="2">The sequence shown here is derived from an EMBL/GenBank/DDBJ whole genome shotgun (WGS) entry which is preliminary data.</text>
</comment>
<evidence type="ECO:0000313" key="2">
    <source>
        <dbReference type="EMBL" id="CAK9087465.1"/>
    </source>
</evidence>